<sequence>MKQQTKLPVPRRLYIRRDFEDSHPYANYDSSNGFFHHKSQMRSHRPFVLVDTVVPSGPYKGMTALVFAPASHFRFMKLPLELRQRIYKLVFPVMPEVTIGGCFASVVHASSYTDGTRRPSRIFCGCLPRGITALLRVNKAIYLEAREFLWLPQHFVMQSMSSAITFLHIHARYRPFLTRLTVRKSGHQLAVDFYEILCSAPRLRELTVTMATQERKSLKDHVADHWERLKIYVLADGVSYDECLRRLEITKLDIGPATRGVLDDEGKPIREMTPELLDLSKQELKVQVRRHFGR</sequence>
<protein>
    <submittedName>
        <fullName evidence="1">Uncharacterized protein</fullName>
    </submittedName>
</protein>
<proteinExistence type="predicted"/>
<reference evidence="1 2" key="1">
    <citation type="journal article" date="2020" name="Microbiol. Resour. Announc.">
        <title>Draft Genome Sequence of a Cladosporium Species Isolated from the Mesophotic Ascidian Didemnum maculosum.</title>
        <authorList>
            <person name="Gioti A."/>
            <person name="Siaperas R."/>
            <person name="Nikolaivits E."/>
            <person name="Le Goff G."/>
            <person name="Ouazzani J."/>
            <person name="Kotoulas G."/>
            <person name="Topakas E."/>
        </authorList>
    </citation>
    <scope>NUCLEOTIDE SEQUENCE [LARGE SCALE GENOMIC DNA]</scope>
    <source>
        <strain evidence="1 2">TM138-S3</strain>
    </source>
</reference>
<dbReference type="GeneID" id="96005077"/>
<evidence type="ECO:0000313" key="1">
    <source>
        <dbReference type="EMBL" id="KAL1587636.1"/>
    </source>
</evidence>
<name>A0AB34KUZ8_9PEZI</name>
<dbReference type="RefSeq" id="XP_069230741.1">
    <property type="nucleotide sequence ID" value="XM_069372239.1"/>
</dbReference>
<gene>
    <name evidence="1" type="ORF">WHR41_03633</name>
</gene>
<accession>A0AB34KUZ8</accession>
<comment type="caution">
    <text evidence="1">The sequence shown here is derived from an EMBL/GenBank/DDBJ whole genome shotgun (WGS) entry which is preliminary data.</text>
</comment>
<dbReference type="EMBL" id="JAAQHG020000009">
    <property type="protein sequence ID" value="KAL1587636.1"/>
    <property type="molecule type" value="Genomic_DNA"/>
</dbReference>
<dbReference type="AlphaFoldDB" id="A0AB34KUZ8"/>
<organism evidence="1 2">
    <name type="scientific">Cladosporium halotolerans</name>
    <dbReference type="NCBI Taxonomy" id="1052096"/>
    <lineage>
        <taxon>Eukaryota</taxon>
        <taxon>Fungi</taxon>
        <taxon>Dikarya</taxon>
        <taxon>Ascomycota</taxon>
        <taxon>Pezizomycotina</taxon>
        <taxon>Dothideomycetes</taxon>
        <taxon>Dothideomycetidae</taxon>
        <taxon>Cladosporiales</taxon>
        <taxon>Cladosporiaceae</taxon>
        <taxon>Cladosporium</taxon>
    </lineage>
</organism>
<keyword evidence="2" id="KW-1185">Reference proteome</keyword>
<dbReference type="PANTHER" id="PTHR38790">
    <property type="entry name" value="2EXR DOMAIN-CONTAINING PROTEIN-RELATED"/>
    <property type="match status" value="1"/>
</dbReference>
<dbReference type="Proteomes" id="UP000803884">
    <property type="component" value="Unassembled WGS sequence"/>
</dbReference>
<evidence type="ECO:0000313" key="2">
    <source>
        <dbReference type="Proteomes" id="UP000803884"/>
    </source>
</evidence>